<reference evidence="2 3" key="1">
    <citation type="journal article" date="2012" name="PLoS Pathog.">
        <title>Comparative pathogenomics reveals horizontally acquired novel virulence genes in fungi infecting cereal hosts.</title>
        <authorList>
            <person name="Gardiner D.M."/>
            <person name="McDonald M.C."/>
            <person name="Covarelli L."/>
            <person name="Solomon P.S."/>
            <person name="Rusu A.G."/>
            <person name="Marshall M."/>
            <person name="Kazan K."/>
            <person name="Chakraborty S."/>
            <person name="McDonald B.A."/>
            <person name="Manners J.M."/>
        </authorList>
    </citation>
    <scope>NUCLEOTIDE SEQUENCE [LARGE SCALE GENOMIC DNA]</scope>
    <source>
        <strain evidence="2 3">CS3096</strain>
    </source>
</reference>
<dbReference type="KEGG" id="fpu:FPSE_11200"/>
<proteinExistence type="predicted"/>
<accession>K3V6A8</accession>
<evidence type="ECO:0000313" key="3">
    <source>
        <dbReference type="Proteomes" id="UP000007978"/>
    </source>
</evidence>
<name>K3V6A8_FUSPC</name>
<protein>
    <submittedName>
        <fullName evidence="2">Uncharacterized protein</fullName>
    </submittedName>
</protein>
<dbReference type="AlphaFoldDB" id="K3V6A8"/>
<keyword evidence="3" id="KW-1185">Reference proteome</keyword>
<evidence type="ECO:0000256" key="1">
    <source>
        <dbReference type="SAM" id="MobiDB-lite"/>
    </source>
</evidence>
<comment type="caution">
    <text evidence="2">The sequence shown here is derived from an EMBL/GenBank/DDBJ whole genome shotgun (WGS) entry which is preliminary data.</text>
</comment>
<dbReference type="GeneID" id="20369817"/>
<dbReference type="HOGENOM" id="CLU_2542690_0_0_1"/>
<gene>
    <name evidence="2" type="ORF">FPSE_11200</name>
</gene>
<dbReference type="RefSeq" id="XP_009262592.1">
    <property type="nucleotide sequence ID" value="XM_009264317.1"/>
</dbReference>
<organism evidence="2 3">
    <name type="scientific">Fusarium pseudograminearum (strain CS3096)</name>
    <name type="common">Wheat and barley crown-rot fungus</name>
    <dbReference type="NCBI Taxonomy" id="1028729"/>
    <lineage>
        <taxon>Eukaryota</taxon>
        <taxon>Fungi</taxon>
        <taxon>Dikarya</taxon>
        <taxon>Ascomycota</taxon>
        <taxon>Pezizomycotina</taxon>
        <taxon>Sordariomycetes</taxon>
        <taxon>Hypocreomycetidae</taxon>
        <taxon>Hypocreales</taxon>
        <taxon>Nectriaceae</taxon>
        <taxon>Fusarium</taxon>
    </lineage>
</organism>
<dbReference type="EMBL" id="AFNW01000407">
    <property type="protein sequence ID" value="EKJ68624.1"/>
    <property type="molecule type" value="Genomic_DNA"/>
</dbReference>
<feature type="region of interest" description="Disordered" evidence="1">
    <location>
        <begin position="1"/>
        <end position="49"/>
    </location>
</feature>
<feature type="compositionally biased region" description="Polar residues" evidence="1">
    <location>
        <begin position="1"/>
        <end position="15"/>
    </location>
</feature>
<dbReference type="Proteomes" id="UP000007978">
    <property type="component" value="Chromosome 3"/>
</dbReference>
<evidence type="ECO:0000313" key="2">
    <source>
        <dbReference type="EMBL" id="EKJ68624.1"/>
    </source>
</evidence>
<feature type="compositionally biased region" description="Low complexity" evidence="1">
    <location>
        <begin position="16"/>
        <end position="30"/>
    </location>
</feature>
<sequence>MSSTQGSNESNRTPEPSSFFGGSSSAGSPSRPVKRARRDSTADVVGEDEMDTAQVFTSEQDAVFYIYQMLKSHKAIKIMAVRE</sequence>